<evidence type="ECO:0000256" key="1">
    <source>
        <dbReference type="ARBA" id="ARBA00001941"/>
    </source>
</evidence>
<evidence type="ECO:0000256" key="2">
    <source>
        <dbReference type="ARBA" id="ARBA00004609"/>
    </source>
</evidence>
<dbReference type="InterPro" id="IPR050248">
    <property type="entry name" value="Polysacc_deacetylase_ArnD"/>
</dbReference>
<keyword evidence="5" id="KW-0479">Metal-binding</keyword>
<dbReference type="GO" id="GO:0000272">
    <property type="term" value="P:polysaccharide catabolic process"/>
    <property type="evidence" value="ECO:0007669"/>
    <property type="project" value="UniProtKB-KW"/>
</dbReference>
<comment type="caution">
    <text evidence="17">The sequence shown here is derived from an EMBL/GenBank/DDBJ whole genome shotgun (WGS) entry which is preliminary data.</text>
</comment>
<keyword evidence="10" id="KW-0170">Cobalt</keyword>
<gene>
    <name evidence="17" type="ORF">PHLCEN_2v11682</name>
</gene>
<feature type="domain" description="NodB homology" evidence="16">
    <location>
        <begin position="1"/>
        <end position="193"/>
    </location>
</feature>
<evidence type="ECO:0000313" key="18">
    <source>
        <dbReference type="Proteomes" id="UP000186601"/>
    </source>
</evidence>
<keyword evidence="18" id="KW-1185">Reference proteome</keyword>
<dbReference type="SUPFAM" id="SSF88713">
    <property type="entry name" value="Glycoside hydrolase/deacetylase"/>
    <property type="match status" value="1"/>
</dbReference>
<keyword evidence="3" id="KW-1003">Cell membrane</keyword>
<dbReference type="PANTHER" id="PTHR10587">
    <property type="entry name" value="GLYCOSYL TRANSFERASE-RELATED"/>
    <property type="match status" value="1"/>
</dbReference>
<proteinExistence type="predicted"/>
<dbReference type="PROSITE" id="PS51677">
    <property type="entry name" value="NODB"/>
    <property type="match status" value="1"/>
</dbReference>
<evidence type="ECO:0000256" key="13">
    <source>
        <dbReference type="ARBA" id="ARBA00023326"/>
    </source>
</evidence>
<dbReference type="STRING" id="98765.A0A2R6NJP2"/>
<evidence type="ECO:0000256" key="7">
    <source>
        <dbReference type="ARBA" id="ARBA00023024"/>
    </source>
</evidence>
<dbReference type="GO" id="GO:0004099">
    <property type="term" value="F:chitin deacetylase activity"/>
    <property type="evidence" value="ECO:0007669"/>
    <property type="project" value="UniProtKB-EC"/>
</dbReference>
<keyword evidence="9" id="KW-0119">Carbohydrate metabolism</keyword>
<evidence type="ECO:0000259" key="16">
    <source>
        <dbReference type="PROSITE" id="PS51677"/>
    </source>
</evidence>
<dbReference type="InterPro" id="IPR011330">
    <property type="entry name" value="Glyco_hydro/deAcase_b/a-brl"/>
</dbReference>
<evidence type="ECO:0000256" key="5">
    <source>
        <dbReference type="ARBA" id="ARBA00022723"/>
    </source>
</evidence>
<evidence type="ECO:0000256" key="14">
    <source>
        <dbReference type="ARBA" id="ARBA00024056"/>
    </source>
</evidence>
<dbReference type="GO" id="GO:0006032">
    <property type="term" value="P:chitin catabolic process"/>
    <property type="evidence" value="ECO:0007669"/>
    <property type="project" value="UniProtKB-KW"/>
</dbReference>
<name>A0A2R6NJP2_9APHY</name>
<evidence type="ECO:0000313" key="17">
    <source>
        <dbReference type="EMBL" id="PSR72468.1"/>
    </source>
</evidence>
<evidence type="ECO:0000256" key="4">
    <source>
        <dbReference type="ARBA" id="ARBA00022622"/>
    </source>
</evidence>
<dbReference type="GO" id="GO:0009272">
    <property type="term" value="P:fungal-type cell wall biogenesis"/>
    <property type="evidence" value="ECO:0007669"/>
    <property type="project" value="UniProtKB-ARBA"/>
</dbReference>
<dbReference type="GO" id="GO:0046872">
    <property type="term" value="F:metal ion binding"/>
    <property type="evidence" value="ECO:0007669"/>
    <property type="project" value="UniProtKB-KW"/>
</dbReference>
<dbReference type="GO" id="GO:0005886">
    <property type="term" value="C:plasma membrane"/>
    <property type="evidence" value="ECO:0007669"/>
    <property type="project" value="UniProtKB-SubCell"/>
</dbReference>
<keyword evidence="8" id="KW-0472">Membrane</keyword>
<evidence type="ECO:0000256" key="6">
    <source>
        <dbReference type="ARBA" id="ARBA00022801"/>
    </source>
</evidence>
<dbReference type="OrthoDB" id="407355at2759"/>
<dbReference type="GO" id="GO:0098552">
    <property type="term" value="C:side of membrane"/>
    <property type="evidence" value="ECO:0007669"/>
    <property type="project" value="UniProtKB-KW"/>
</dbReference>
<organism evidence="17 18">
    <name type="scientific">Hermanssonia centrifuga</name>
    <dbReference type="NCBI Taxonomy" id="98765"/>
    <lineage>
        <taxon>Eukaryota</taxon>
        <taxon>Fungi</taxon>
        <taxon>Dikarya</taxon>
        <taxon>Basidiomycota</taxon>
        <taxon>Agaricomycotina</taxon>
        <taxon>Agaricomycetes</taxon>
        <taxon>Polyporales</taxon>
        <taxon>Meruliaceae</taxon>
        <taxon>Hermanssonia</taxon>
    </lineage>
</organism>
<protein>
    <recommendedName>
        <fullName evidence="14">chitin deacetylase</fullName>
        <ecNumber evidence="14">3.5.1.41</ecNumber>
    </recommendedName>
</protein>
<keyword evidence="12" id="KW-0961">Cell wall biogenesis/degradation</keyword>
<evidence type="ECO:0000256" key="10">
    <source>
        <dbReference type="ARBA" id="ARBA00023285"/>
    </source>
</evidence>
<comment type="catalytic activity">
    <reaction evidence="15">
        <text>[(1-&gt;4)-N-acetyl-beta-D-glucosaminyl](n) + n H2O = chitosan + n acetate</text>
        <dbReference type="Rhea" id="RHEA:10464"/>
        <dbReference type="Rhea" id="RHEA-COMP:9593"/>
        <dbReference type="Rhea" id="RHEA-COMP:9597"/>
        <dbReference type="ChEBI" id="CHEBI:15377"/>
        <dbReference type="ChEBI" id="CHEBI:17029"/>
        <dbReference type="ChEBI" id="CHEBI:30089"/>
        <dbReference type="ChEBI" id="CHEBI:57704"/>
        <dbReference type="EC" id="3.5.1.41"/>
    </reaction>
    <physiologicalReaction direction="left-to-right" evidence="15">
        <dbReference type="Rhea" id="RHEA:10465"/>
    </physiologicalReaction>
</comment>
<comment type="cofactor">
    <cofactor evidence="1">
        <name>Co(2+)</name>
        <dbReference type="ChEBI" id="CHEBI:48828"/>
    </cofactor>
</comment>
<keyword evidence="7" id="KW-0146">Chitin degradation</keyword>
<keyword evidence="4" id="KW-0336">GPI-anchor</keyword>
<evidence type="ECO:0000256" key="12">
    <source>
        <dbReference type="ARBA" id="ARBA00023316"/>
    </source>
</evidence>
<evidence type="ECO:0000256" key="9">
    <source>
        <dbReference type="ARBA" id="ARBA00023277"/>
    </source>
</evidence>
<keyword evidence="4" id="KW-0325">Glycoprotein</keyword>
<dbReference type="PANTHER" id="PTHR10587:SF133">
    <property type="entry name" value="CHITIN DEACETYLASE 1-RELATED"/>
    <property type="match status" value="1"/>
</dbReference>
<dbReference type="Proteomes" id="UP000186601">
    <property type="component" value="Unassembled WGS sequence"/>
</dbReference>
<keyword evidence="11" id="KW-0449">Lipoprotein</keyword>
<dbReference type="EMBL" id="MLYV02001176">
    <property type="protein sequence ID" value="PSR72468.1"/>
    <property type="molecule type" value="Genomic_DNA"/>
</dbReference>
<dbReference type="GO" id="GO:0071555">
    <property type="term" value="P:cell wall organization"/>
    <property type="evidence" value="ECO:0007669"/>
    <property type="project" value="UniProtKB-KW"/>
</dbReference>
<evidence type="ECO:0000256" key="8">
    <source>
        <dbReference type="ARBA" id="ARBA00023136"/>
    </source>
</evidence>
<dbReference type="Pfam" id="PF01522">
    <property type="entry name" value="Polysacc_deac_1"/>
    <property type="match status" value="1"/>
</dbReference>
<reference evidence="17 18" key="1">
    <citation type="submission" date="2018-02" db="EMBL/GenBank/DDBJ databases">
        <title>Genome sequence of the basidiomycete white-rot fungus Phlebia centrifuga.</title>
        <authorList>
            <person name="Granchi Z."/>
            <person name="Peng M."/>
            <person name="de Vries R.P."/>
            <person name="Hilden K."/>
            <person name="Makela M.R."/>
            <person name="Grigoriev I."/>
            <person name="Riley R."/>
        </authorList>
    </citation>
    <scope>NUCLEOTIDE SEQUENCE [LARGE SCALE GENOMIC DNA]</scope>
    <source>
        <strain evidence="17 18">FBCC195</strain>
    </source>
</reference>
<evidence type="ECO:0000256" key="15">
    <source>
        <dbReference type="ARBA" id="ARBA00048494"/>
    </source>
</evidence>
<comment type="subcellular location">
    <subcellularLocation>
        <location evidence="2">Cell membrane</location>
        <topology evidence="2">Lipid-anchor</topology>
        <topology evidence="2">GPI-anchor</topology>
    </subcellularLocation>
</comment>
<accession>A0A2R6NJP2</accession>
<dbReference type="EC" id="3.5.1.41" evidence="14"/>
<dbReference type="AlphaFoldDB" id="A0A2R6NJP2"/>
<dbReference type="InterPro" id="IPR002509">
    <property type="entry name" value="NODB_dom"/>
</dbReference>
<dbReference type="Gene3D" id="3.20.20.370">
    <property type="entry name" value="Glycoside hydrolase/deacetylase"/>
    <property type="match status" value="1"/>
</dbReference>
<sequence>MVVCRTLLNFLDEKELKATFFVVGSRVIERPQVLVEEYMQGHEISVHTWSHHALTSLTNEQIVAELGWTREAIKTVLGVTPTTMRPPFGDIDDRVRAISLAMGLTPIIWTSTPSGIKFDTNDWRVAGGQFTGPESFQSFEEILGNATTLNNGFIVLEHDLFEITVDMAIGYTLNAAMTHEPPFTLEPIGVCNKIPTTDMYQETTTNKTYLAARQKALSNVNSTTSTGSSSGSGSGSGGVNKSGAMQSFAMVSLPVLSAVAAAGFALLI</sequence>
<keyword evidence="6" id="KW-0378">Hydrolase</keyword>
<evidence type="ECO:0000256" key="11">
    <source>
        <dbReference type="ARBA" id="ARBA00023288"/>
    </source>
</evidence>
<keyword evidence="13" id="KW-0624">Polysaccharide degradation</keyword>
<evidence type="ECO:0000256" key="3">
    <source>
        <dbReference type="ARBA" id="ARBA00022475"/>
    </source>
</evidence>